<keyword evidence="3" id="KW-1185">Reference proteome</keyword>
<dbReference type="Gene3D" id="3.10.450.50">
    <property type="match status" value="1"/>
</dbReference>
<feature type="domain" description="SnoaL-like" evidence="1">
    <location>
        <begin position="30"/>
        <end position="98"/>
    </location>
</feature>
<name>A0ABZ2LZG5_9BACT</name>
<evidence type="ECO:0000313" key="2">
    <source>
        <dbReference type="EMBL" id="WXB14472.1"/>
    </source>
</evidence>
<dbReference type="SUPFAM" id="SSF54427">
    <property type="entry name" value="NTF2-like"/>
    <property type="match status" value="1"/>
</dbReference>
<organism evidence="2 3">
    <name type="scientific">Pendulispora albinea</name>
    <dbReference type="NCBI Taxonomy" id="2741071"/>
    <lineage>
        <taxon>Bacteria</taxon>
        <taxon>Pseudomonadati</taxon>
        <taxon>Myxococcota</taxon>
        <taxon>Myxococcia</taxon>
        <taxon>Myxococcales</taxon>
        <taxon>Sorangiineae</taxon>
        <taxon>Pendulisporaceae</taxon>
        <taxon>Pendulispora</taxon>
    </lineage>
</organism>
<dbReference type="Pfam" id="PF12680">
    <property type="entry name" value="SnoaL_2"/>
    <property type="match status" value="1"/>
</dbReference>
<dbReference type="InterPro" id="IPR037401">
    <property type="entry name" value="SnoaL-like"/>
</dbReference>
<dbReference type="RefSeq" id="WP_394824092.1">
    <property type="nucleotide sequence ID" value="NZ_CP089984.1"/>
</dbReference>
<evidence type="ECO:0000313" key="3">
    <source>
        <dbReference type="Proteomes" id="UP001370348"/>
    </source>
</evidence>
<proteinExistence type="predicted"/>
<dbReference type="Proteomes" id="UP001370348">
    <property type="component" value="Chromosome"/>
</dbReference>
<reference evidence="2 3" key="1">
    <citation type="submission" date="2021-12" db="EMBL/GenBank/DDBJ databases">
        <title>Discovery of the Pendulisporaceae a myxobacterial family with distinct sporulation behavior and unique specialized metabolism.</title>
        <authorList>
            <person name="Garcia R."/>
            <person name="Popoff A."/>
            <person name="Bader C.D."/>
            <person name="Loehr J."/>
            <person name="Walesch S."/>
            <person name="Walt C."/>
            <person name="Boldt J."/>
            <person name="Bunk B."/>
            <person name="Haeckl F.J.F.P.J."/>
            <person name="Gunesch A.P."/>
            <person name="Birkelbach J."/>
            <person name="Nuebel U."/>
            <person name="Pietschmann T."/>
            <person name="Bach T."/>
            <person name="Mueller R."/>
        </authorList>
    </citation>
    <scope>NUCLEOTIDE SEQUENCE [LARGE SCALE GENOMIC DNA]</scope>
    <source>
        <strain evidence="2 3">MSr11954</strain>
    </source>
</reference>
<sequence length="140" mass="15326">MAHPLEASQTGQLGETGKTGETEQLLSAWRSWLDAWNRHDLEGILAHYAEDVVFTSNAVKALGFDPSGSVKGIALLRQLFEAGLRAYPDLHFTPIQAFGGVRSHALHYIGIEKRLVVEVHEVDARGRIVIASAYHGPRSA</sequence>
<evidence type="ECO:0000259" key="1">
    <source>
        <dbReference type="Pfam" id="PF12680"/>
    </source>
</evidence>
<dbReference type="EMBL" id="CP089984">
    <property type="protein sequence ID" value="WXB14472.1"/>
    <property type="molecule type" value="Genomic_DNA"/>
</dbReference>
<gene>
    <name evidence="2" type="ORF">LZC94_42440</name>
</gene>
<protein>
    <submittedName>
        <fullName evidence="2">Nuclear transport factor 2 family protein</fullName>
    </submittedName>
</protein>
<accession>A0ABZ2LZG5</accession>
<dbReference type="InterPro" id="IPR032710">
    <property type="entry name" value="NTF2-like_dom_sf"/>
</dbReference>